<protein>
    <submittedName>
        <fullName evidence="1">Uncharacterized protein</fullName>
    </submittedName>
</protein>
<accession>A0AAD9V0G9</accession>
<evidence type="ECO:0000313" key="2">
    <source>
        <dbReference type="Proteomes" id="UP001249851"/>
    </source>
</evidence>
<dbReference type="Proteomes" id="UP001249851">
    <property type="component" value="Unassembled WGS sequence"/>
</dbReference>
<sequence length="61" mass="7310">MTMQSYINKPEPKKLGSRRHRIVFCSHHKQGRLTKRVKNKVRLSADHYPRTFDNEIHTSYS</sequence>
<gene>
    <name evidence="1" type="ORF">P5673_021510</name>
</gene>
<reference evidence="1" key="2">
    <citation type="journal article" date="2023" name="Science">
        <title>Genomic signatures of disease resistance in endangered staghorn corals.</title>
        <authorList>
            <person name="Vollmer S.V."/>
            <person name="Selwyn J.D."/>
            <person name="Despard B.A."/>
            <person name="Roesel C.L."/>
        </authorList>
    </citation>
    <scope>NUCLEOTIDE SEQUENCE</scope>
    <source>
        <strain evidence="1">K2</strain>
    </source>
</reference>
<dbReference type="EMBL" id="JARQWQ010000055">
    <property type="protein sequence ID" value="KAK2556592.1"/>
    <property type="molecule type" value="Genomic_DNA"/>
</dbReference>
<proteinExistence type="predicted"/>
<evidence type="ECO:0000313" key="1">
    <source>
        <dbReference type="EMBL" id="KAK2556592.1"/>
    </source>
</evidence>
<reference evidence="1" key="1">
    <citation type="journal article" date="2023" name="G3 (Bethesda)">
        <title>Whole genome assembly and annotation of the endangered Caribbean coral Acropora cervicornis.</title>
        <authorList>
            <person name="Selwyn J.D."/>
            <person name="Vollmer S.V."/>
        </authorList>
    </citation>
    <scope>NUCLEOTIDE SEQUENCE</scope>
    <source>
        <strain evidence="1">K2</strain>
    </source>
</reference>
<keyword evidence="2" id="KW-1185">Reference proteome</keyword>
<dbReference type="AlphaFoldDB" id="A0AAD9V0G9"/>
<comment type="caution">
    <text evidence="1">The sequence shown here is derived from an EMBL/GenBank/DDBJ whole genome shotgun (WGS) entry which is preliminary data.</text>
</comment>
<name>A0AAD9V0G9_ACRCE</name>
<organism evidence="1 2">
    <name type="scientific">Acropora cervicornis</name>
    <name type="common">Staghorn coral</name>
    <dbReference type="NCBI Taxonomy" id="6130"/>
    <lineage>
        <taxon>Eukaryota</taxon>
        <taxon>Metazoa</taxon>
        <taxon>Cnidaria</taxon>
        <taxon>Anthozoa</taxon>
        <taxon>Hexacorallia</taxon>
        <taxon>Scleractinia</taxon>
        <taxon>Astrocoeniina</taxon>
        <taxon>Acroporidae</taxon>
        <taxon>Acropora</taxon>
    </lineage>
</organism>